<dbReference type="GO" id="GO:0016740">
    <property type="term" value="F:transferase activity"/>
    <property type="evidence" value="ECO:0007669"/>
    <property type="project" value="UniProtKB-KW"/>
</dbReference>
<gene>
    <name evidence="2" type="ORF">BLA27_05925</name>
</gene>
<dbReference type="OrthoDB" id="5291101at2"/>
<keyword evidence="2" id="KW-0808">Transferase</keyword>
<dbReference type="PANTHER" id="PTHR43685:SF11">
    <property type="entry name" value="GLYCOSYLTRANSFERASE TAGX-RELATED"/>
    <property type="match status" value="1"/>
</dbReference>
<comment type="caution">
    <text evidence="2">The sequence shown here is derived from an EMBL/GenBank/DDBJ whole genome shotgun (WGS) entry which is preliminary data.</text>
</comment>
<dbReference type="CDD" id="cd00761">
    <property type="entry name" value="Glyco_tranf_GTA_type"/>
    <property type="match status" value="1"/>
</dbReference>
<dbReference type="SUPFAM" id="SSF53448">
    <property type="entry name" value="Nucleotide-diphospho-sugar transferases"/>
    <property type="match status" value="1"/>
</dbReference>
<dbReference type="InterPro" id="IPR029044">
    <property type="entry name" value="Nucleotide-diphossugar_trans"/>
</dbReference>
<dbReference type="InterPro" id="IPR001173">
    <property type="entry name" value="Glyco_trans_2-like"/>
</dbReference>
<dbReference type="InterPro" id="IPR050834">
    <property type="entry name" value="Glycosyltransf_2"/>
</dbReference>
<sequence>MDKCKLEQPTIDVVIPNFNYGRYLSACANSVLQQSGVNVRLLIIDNASTDNSVEVAKSLAAGDSRVQLLLRQKNLGPHASFNEGIDWAASEYFLILCSDDLLARGALERATRMLSQRDDVHLAHGATGRIKADDGEARVTGTTSPPSDEWRIWSGEEFIEFACRHAFNPVTGPTAVVRTAIQKQMGYYRTSLSHTDDLEMWLRIATRGSVASTGQIQAFARSHPQNQSATVNGILSWNREFEAGFRSFFDHEGASLPHQHRLFAMVQDCLTKRAYWSAISNLARRPKVAGSLMAFALKREPLLAVMPPFDYLLKRSAWRSGRGA</sequence>
<reference evidence="2 3" key="1">
    <citation type="submission" date="2016-10" db="EMBL/GenBank/DDBJ databases">
        <title>The Draft Genome Sequence of the Potato Rhizosphere Bacteria Ochrobactrum sp. IPA7.2.</title>
        <authorList>
            <person name="Gogoleva N.E."/>
            <person name="Khlopko Y.A."/>
            <person name="Burygin G.L."/>
            <person name="Plotnikov A.O."/>
        </authorList>
    </citation>
    <scope>NUCLEOTIDE SEQUENCE [LARGE SCALE GENOMIC DNA]</scope>
    <source>
        <strain evidence="2 3">IPA7.2</strain>
    </source>
</reference>
<evidence type="ECO:0000259" key="1">
    <source>
        <dbReference type="Pfam" id="PF00535"/>
    </source>
</evidence>
<evidence type="ECO:0000313" key="2">
    <source>
        <dbReference type="EMBL" id="OIS94475.1"/>
    </source>
</evidence>
<name>A0A1J6HQ40_9HYPH</name>
<dbReference type="Proteomes" id="UP000182985">
    <property type="component" value="Unassembled WGS sequence"/>
</dbReference>
<dbReference type="Pfam" id="PF00535">
    <property type="entry name" value="Glycos_transf_2"/>
    <property type="match status" value="1"/>
</dbReference>
<accession>A0A1J6HQ40</accession>
<dbReference type="RefSeq" id="WP_071630890.1">
    <property type="nucleotide sequence ID" value="NZ_MOEC01000004.1"/>
</dbReference>
<keyword evidence="3" id="KW-1185">Reference proteome</keyword>
<dbReference type="EMBL" id="MOEC01000004">
    <property type="protein sequence ID" value="OIS94475.1"/>
    <property type="molecule type" value="Genomic_DNA"/>
</dbReference>
<proteinExistence type="predicted"/>
<feature type="domain" description="Glycosyltransferase 2-like" evidence="1">
    <location>
        <begin position="13"/>
        <end position="120"/>
    </location>
</feature>
<organism evidence="2 3">
    <name type="scientific">Brucella cytisi</name>
    <dbReference type="NCBI Taxonomy" id="407152"/>
    <lineage>
        <taxon>Bacteria</taxon>
        <taxon>Pseudomonadati</taxon>
        <taxon>Pseudomonadota</taxon>
        <taxon>Alphaproteobacteria</taxon>
        <taxon>Hyphomicrobiales</taxon>
        <taxon>Brucellaceae</taxon>
        <taxon>Brucella/Ochrobactrum group</taxon>
        <taxon>Brucella</taxon>
    </lineage>
</organism>
<dbReference type="AlphaFoldDB" id="A0A1J6HQ40"/>
<dbReference type="PANTHER" id="PTHR43685">
    <property type="entry name" value="GLYCOSYLTRANSFERASE"/>
    <property type="match status" value="1"/>
</dbReference>
<protein>
    <submittedName>
        <fullName evidence="2">Glycosyl transferase</fullName>
    </submittedName>
</protein>
<evidence type="ECO:0000313" key="3">
    <source>
        <dbReference type="Proteomes" id="UP000182985"/>
    </source>
</evidence>
<dbReference type="Gene3D" id="3.90.550.10">
    <property type="entry name" value="Spore Coat Polysaccharide Biosynthesis Protein SpsA, Chain A"/>
    <property type="match status" value="1"/>
</dbReference>